<organism evidence="1 2">
    <name type="scientific">Geodermatophilus telluris</name>
    <dbReference type="NCBI Taxonomy" id="1190417"/>
    <lineage>
        <taxon>Bacteria</taxon>
        <taxon>Bacillati</taxon>
        <taxon>Actinomycetota</taxon>
        <taxon>Actinomycetes</taxon>
        <taxon>Geodermatophilales</taxon>
        <taxon>Geodermatophilaceae</taxon>
        <taxon>Geodermatophilus</taxon>
    </lineage>
</organism>
<proteinExistence type="predicted"/>
<sequence>MRVQRPGRRPAGRCPVTVLGRVTGAVRTAAVTGRWFTLVGWIALAVATVALPAPGGGGGGGGGDDAGGLLRPDSAAVEIQERSLPLFRVPVLSETTVAVHDPQGLDPLTWADVALWALAHSLATLQRGVSPTGEQVLAAVPVPTSSPETAVTFLYVTHGTSLAEATSLTRQYAGPFDNHASV</sequence>
<keyword evidence="2" id="KW-1185">Reference proteome</keyword>
<name>A0A1G6QJP6_9ACTN</name>
<evidence type="ECO:0000313" key="2">
    <source>
        <dbReference type="Proteomes" id="UP000199416"/>
    </source>
</evidence>
<dbReference type="EMBL" id="FMZF01000004">
    <property type="protein sequence ID" value="SDC92164.1"/>
    <property type="molecule type" value="Genomic_DNA"/>
</dbReference>
<evidence type="ECO:0000313" key="1">
    <source>
        <dbReference type="EMBL" id="SDC92164.1"/>
    </source>
</evidence>
<reference evidence="2" key="1">
    <citation type="submission" date="2016-10" db="EMBL/GenBank/DDBJ databases">
        <authorList>
            <person name="Varghese N."/>
            <person name="Submissions S."/>
        </authorList>
    </citation>
    <scope>NUCLEOTIDE SEQUENCE [LARGE SCALE GENOMIC DNA]</scope>
    <source>
        <strain evidence="2">DSM 45421</strain>
    </source>
</reference>
<dbReference type="AlphaFoldDB" id="A0A1G6QJP6"/>
<protein>
    <submittedName>
        <fullName evidence="1">Putative drug exporter of the RND superfamily</fullName>
    </submittedName>
</protein>
<dbReference type="Proteomes" id="UP000199416">
    <property type="component" value="Unassembled WGS sequence"/>
</dbReference>
<dbReference type="STRING" id="1190417.SAMN05660690_2938"/>
<accession>A0A1G6QJP6</accession>
<gene>
    <name evidence="1" type="ORF">SAMN05660690_2938</name>
</gene>